<dbReference type="PRINTS" id="PR00038">
    <property type="entry name" value="HTHLUXR"/>
</dbReference>
<organism evidence="5 6">
    <name type="scientific">Luedemannella helvata</name>
    <dbReference type="NCBI Taxonomy" id="349315"/>
    <lineage>
        <taxon>Bacteria</taxon>
        <taxon>Bacillati</taxon>
        <taxon>Actinomycetota</taxon>
        <taxon>Actinomycetes</taxon>
        <taxon>Micromonosporales</taxon>
        <taxon>Micromonosporaceae</taxon>
        <taxon>Luedemannella</taxon>
    </lineage>
</organism>
<dbReference type="InterPro" id="IPR000792">
    <property type="entry name" value="Tscrpt_reg_LuxR_C"/>
</dbReference>
<accession>A0ABN2JU21</accession>
<reference evidence="5 6" key="1">
    <citation type="journal article" date="2019" name="Int. J. Syst. Evol. Microbiol.">
        <title>The Global Catalogue of Microorganisms (GCM) 10K type strain sequencing project: providing services to taxonomists for standard genome sequencing and annotation.</title>
        <authorList>
            <consortium name="The Broad Institute Genomics Platform"/>
            <consortium name="The Broad Institute Genome Sequencing Center for Infectious Disease"/>
            <person name="Wu L."/>
            <person name="Ma J."/>
        </authorList>
    </citation>
    <scope>NUCLEOTIDE SEQUENCE [LARGE SCALE GENOMIC DNA]</scope>
    <source>
        <strain evidence="5 6">JCM 13249</strain>
    </source>
</reference>
<dbReference type="SUPFAM" id="SSF46894">
    <property type="entry name" value="C-terminal effector domain of the bipartite response regulators"/>
    <property type="match status" value="1"/>
</dbReference>
<sequence length="362" mass="38696">MAGLAAAGLDVREYLSSAIPLVGAVIPYDGACFGTADPDTELLTHHQKVGLPDDRDFQFVQYEYETDDVNKFTDIARRDTPVGLLSHDTGGDPQRSRRYREIINPHYSYGHELRTVCRYDNTTWGMGTLYRAPQSPGFSMAETDVLGRLAPLIALGLRSALVASAADTVNTTSGPAVVIVDGDNQVSQASVAAAERVAELGGDLWGELPTTVSAVVSAARAYGSGRSSVLPRTRHRTRSGRWLIVHASPLAARDGQIGQVVVTIEEAGPPDVVPLVIAAFGLTGRERDVVTHVLQGAGTAEIASSLHLSPHTVQDHLKNIFDKAGVRSRRALIARVFFDHYQPRNSGNGVPVTATGRLSTAG</sequence>
<dbReference type="Pfam" id="PF00196">
    <property type="entry name" value="GerE"/>
    <property type="match status" value="1"/>
</dbReference>
<dbReference type="PROSITE" id="PS00622">
    <property type="entry name" value="HTH_LUXR_1"/>
    <property type="match status" value="1"/>
</dbReference>
<evidence type="ECO:0000313" key="6">
    <source>
        <dbReference type="Proteomes" id="UP001500655"/>
    </source>
</evidence>
<keyword evidence="2" id="KW-0238">DNA-binding</keyword>
<dbReference type="CDD" id="cd06170">
    <property type="entry name" value="LuxR_C_like"/>
    <property type="match status" value="1"/>
</dbReference>
<evidence type="ECO:0000259" key="4">
    <source>
        <dbReference type="PROSITE" id="PS50043"/>
    </source>
</evidence>
<evidence type="ECO:0000256" key="1">
    <source>
        <dbReference type="ARBA" id="ARBA00023015"/>
    </source>
</evidence>
<dbReference type="EMBL" id="BAAALS010000002">
    <property type="protein sequence ID" value="GAA1739013.1"/>
    <property type="molecule type" value="Genomic_DNA"/>
</dbReference>
<dbReference type="PROSITE" id="PS50043">
    <property type="entry name" value="HTH_LUXR_2"/>
    <property type="match status" value="1"/>
</dbReference>
<evidence type="ECO:0000256" key="2">
    <source>
        <dbReference type="ARBA" id="ARBA00023125"/>
    </source>
</evidence>
<dbReference type="InterPro" id="IPR016032">
    <property type="entry name" value="Sig_transdc_resp-reg_C-effctor"/>
</dbReference>
<dbReference type="PANTHER" id="PTHR44688:SF16">
    <property type="entry name" value="DNA-BINDING TRANSCRIPTIONAL ACTIVATOR DEVR_DOSR"/>
    <property type="match status" value="1"/>
</dbReference>
<dbReference type="InterPro" id="IPR036388">
    <property type="entry name" value="WH-like_DNA-bd_sf"/>
</dbReference>
<evidence type="ECO:0000313" key="5">
    <source>
        <dbReference type="EMBL" id="GAA1739013.1"/>
    </source>
</evidence>
<protein>
    <submittedName>
        <fullName evidence="5">LuxR C-terminal-related transcriptional regulator</fullName>
    </submittedName>
</protein>
<dbReference type="Gene3D" id="1.10.10.10">
    <property type="entry name" value="Winged helix-like DNA-binding domain superfamily/Winged helix DNA-binding domain"/>
    <property type="match status" value="1"/>
</dbReference>
<dbReference type="SMART" id="SM00421">
    <property type="entry name" value="HTH_LUXR"/>
    <property type="match status" value="1"/>
</dbReference>
<dbReference type="PANTHER" id="PTHR44688">
    <property type="entry name" value="DNA-BINDING TRANSCRIPTIONAL ACTIVATOR DEVR_DOSR"/>
    <property type="match status" value="1"/>
</dbReference>
<keyword evidence="6" id="KW-1185">Reference proteome</keyword>
<comment type="caution">
    <text evidence="5">The sequence shown here is derived from an EMBL/GenBank/DDBJ whole genome shotgun (WGS) entry which is preliminary data.</text>
</comment>
<name>A0ABN2JU21_9ACTN</name>
<evidence type="ECO:0000256" key="3">
    <source>
        <dbReference type="ARBA" id="ARBA00023163"/>
    </source>
</evidence>
<keyword evidence="1" id="KW-0805">Transcription regulation</keyword>
<feature type="domain" description="HTH luxR-type" evidence="4">
    <location>
        <begin position="275"/>
        <end position="340"/>
    </location>
</feature>
<gene>
    <name evidence="5" type="ORF">GCM10009681_07260</name>
</gene>
<proteinExistence type="predicted"/>
<dbReference type="Proteomes" id="UP001500655">
    <property type="component" value="Unassembled WGS sequence"/>
</dbReference>
<keyword evidence="3" id="KW-0804">Transcription</keyword>